<proteinExistence type="predicted"/>
<name>A0ABS3CH15_9BACT</name>
<gene>
    <name evidence="1" type="ORF">J0A69_13095</name>
</gene>
<dbReference type="Proteomes" id="UP000664480">
    <property type="component" value="Unassembled WGS sequence"/>
</dbReference>
<evidence type="ECO:0000313" key="1">
    <source>
        <dbReference type="EMBL" id="MBN7816378.1"/>
    </source>
</evidence>
<sequence>MDISKYLRPKAARICLFLVFFLVCILQQQLFAQNILKGRVIEYETEVPIPFASVFLPNTTLGITADENGNFSLEIPDGNYEVLVRMLGFKSATFSIKTESLPAKGYQVQLESDEQELDLIDVEEERDPVWYHNLETFKRFFLGTTINGQAIEILNEKDLLIDNETVPGLLQVDARNPLILENPNLGYQIEYLLTEFKYNPKEGTVFYGGFPLFTAYQDLSAGKEKRIAKKREIAYQGSIQHFLHSLYLGISQEEGYLIRRLKRIPNPNKPSPSEFEAARNLYRSTRSQAVKDSIESDVFSKSNLADQLEILDQNELDPEEILIREKNGKVFMKFEDLIHITYKNEPMAREYPGAPFENLNKTNQVSKAFLTNEQIELFFNGSYMDPFGLMVEEYMAWEKVGDLMPLDYTPIISEKK</sequence>
<reference evidence="1 2" key="1">
    <citation type="submission" date="2021-03" db="EMBL/GenBank/DDBJ databases">
        <title>novel species isolated from a fishpond in China.</title>
        <authorList>
            <person name="Lu H."/>
            <person name="Cai Z."/>
        </authorList>
    </citation>
    <scope>NUCLEOTIDE SEQUENCE [LARGE SCALE GENOMIC DNA]</scope>
    <source>
        <strain evidence="1 2">YJ13C</strain>
    </source>
</reference>
<evidence type="ECO:0000313" key="2">
    <source>
        <dbReference type="Proteomes" id="UP000664480"/>
    </source>
</evidence>
<keyword evidence="2" id="KW-1185">Reference proteome</keyword>
<dbReference type="EMBL" id="JAFKCU010000003">
    <property type="protein sequence ID" value="MBN7816378.1"/>
    <property type="molecule type" value="Genomic_DNA"/>
</dbReference>
<comment type="caution">
    <text evidence="1">The sequence shown here is derived from an EMBL/GenBank/DDBJ whole genome shotgun (WGS) entry which is preliminary data.</text>
</comment>
<dbReference type="SUPFAM" id="SSF49464">
    <property type="entry name" value="Carboxypeptidase regulatory domain-like"/>
    <property type="match status" value="1"/>
</dbReference>
<dbReference type="Gene3D" id="2.60.40.1120">
    <property type="entry name" value="Carboxypeptidase-like, regulatory domain"/>
    <property type="match status" value="1"/>
</dbReference>
<dbReference type="InterPro" id="IPR008969">
    <property type="entry name" value="CarboxyPept-like_regulatory"/>
</dbReference>
<dbReference type="Pfam" id="PF13715">
    <property type="entry name" value="CarbopepD_reg_2"/>
    <property type="match status" value="1"/>
</dbReference>
<dbReference type="RefSeq" id="WP_206587058.1">
    <property type="nucleotide sequence ID" value="NZ_JAFKCU010000003.1"/>
</dbReference>
<accession>A0ABS3CH15</accession>
<organism evidence="1 2">
    <name type="scientific">Algoriphagus pacificus</name>
    <dbReference type="NCBI Taxonomy" id="2811234"/>
    <lineage>
        <taxon>Bacteria</taxon>
        <taxon>Pseudomonadati</taxon>
        <taxon>Bacteroidota</taxon>
        <taxon>Cytophagia</taxon>
        <taxon>Cytophagales</taxon>
        <taxon>Cyclobacteriaceae</taxon>
        <taxon>Algoriphagus</taxon>
    </lineage>
</organism>
<protein>
    <submittedName>
        <fullName evidence="1">Carboxypeptidase-like regulatory domain-containing protein</fullName>
    </submittedName>
</protein>